<protein>
    <submittedName>
        <fullName evidence="3">Transcriptional regulator with XRE-family HTH domain</fullName>
    </submittedName>
</protein>
<dbReference type="SMART" id="SM00530">
    <property type="entry name" value="HTH_XRE"/>
    <property type="match status" value="1"/>
</dbReference>
<evidence type="ECO:0000313" key="3">
    <source>
        <dbReference type="EMBL" id="NYJ77630.1"/>
    </source>
</evidence>
<dbReference type="PANTHER" id="PTHR46797:SF1">
    <property type="entry name" value="METHYLPHOSPHONATE SYNTHASE"/>
    <property type="match status" value="1"/>
</dbReference>
<dbReference type="InterPro" id="IPR010982">
    <property type="entry name" value="Lambda_DNA-bd_dom_sf"/>
</dbReference>
<dbReference type="InterPro" id="IPR013096">
    <property type="entry name" value="Cupin_2"/>
</dbReference>
<comment type="caution">
    <text evidence="3">The sequence shown here is derived from an EMBL/GenBank/DDBJ whole genome shotgun (WGS) entry which is preliminary data.</text>
</comment>
<dbReference type="GO" id="GO:0003700">
    <property type="term" value="F:DNA-binding transcription factor activity"/>
    <property type="evidence" value="ECO:0007669"/>
    <property type="project" value="TreeGrafter"/>
</dbReference>
<dbReference type="EMBL" id="JACCFY010000001">
    <property type="protein sequence ID" value="NYJ77630.1"/>
    <property type="molecule type" value="Genomic_DNA"/>
</dbReference>
<dbReference type="Proteomes" id="UP000535437">
    <property type="component" value="Unassembled WGS sequence"/>
</dbReference>
<dbReference type="InterPro" id="IPR014710">
    <property type="entry name" value="RmlC-like_jellyroll"/>
</dbReference>
<sequence length="197" mass="21091">MTTKDHHALLAQIAAAVREERLRAGLSLSELARRVGISKSTVSQLETAQGNPSVETLWSIASTLGIPFARLVAAPSPRPQIIRADERAAVPSATADFHAALLHSGSSPAQRDLYVVSLEPGEVREAEPHPPGSTEHVLISSGRVRLGPADAPFLLHPGDYAVFPGDTPHSYEALTPGAWFTLLMEHPSAEPRWGGHR</sequence>
<name>A0A7Z0K9U8_9MICC</name>
<evidence type="ECO:0000256" key="1">
    <source>
        <dbReference type="ARBA" id="ARBA00023125"/>
    </source>
</evidence>
<reference evidence="3 4" key="1">
    <citation type="submission" date="2020-07" db="EMBL/GenBank/DDBJ databases">
        <title>Sequencing the genomes of 1000 actinobacteria strains.</title>
        <authorList>
            <person name="Klenk H.-P."/>
        </authorList>
    </citation>
    <scope>NUCLEOTIDE SEQUENCE [LARGE SCALE GENOMIC DNA]</scope>
    <source>
        <strain evidence="3 4">DSM 15475</strain>
    </source>
</reference>
<dbReference type="SUPFAM" id="SSF51182">
    <property type="entry name" value="RmlC-like cupins"/>
    <property type="match status" value="1"/>
</dbReference>
<feature type="domain" description="HTH cro/C1-type" evidence="2">
    <location>
        <begin position="17"/>
        <end position="71"/>
    </location>
</feature>
<dbReference type="Pfam" id="PF01381">
    <property type="entry name" value="HTH_3"/>
    <property type="match status" value="1"/>
</dbReference>
<dbReference type="RefSeq" id="WP_343047456.1">
    <property type="nucleotide sequence ID" value="NZ_BAAALL010000004.1"/>
</dbReference>
<gene>
    <name evidence="3" type="ORF">HNR09_001041</name>
</gene>
<evidence type="ECO:0000313" key="4">
    <source>
        <dbReference type="Proteomes" id="UP000535437"/>
    </source>
</evidence>
<keyword evidence="1" id="KW-0238">DNA-binding</keyword>
<dbReference type="Gene3D" id="2.60.120.10">
    <property type="entry name" value="Jelly Rolls"/>
    <property type="match status" value="1"/>
</dbReference>
<dbReference type="InterPro" id="IPR011051">
    <property type="entry name" value="RmlC_Cupin_sf"/>
</dbReference>
<dbReference type="SUPFAM" id="SSF47413">
    <property type="entry name" value="lambda repressor-like DNA-binding domains"/>
    <property type="match status" value="1"/>
</dbReference>
<dbReference type="Gene3D" id="1.10.260.40">
    <property type="entry name" value="lambda repressor-like DNA-binding domains"/>
    <property type="match status" value="1"/>
</dbReference>
<dbReference type="GO" id="GO:0003677">
    <property type="term" value="F:DNA binding"/>
    <property type="evidence" value="ECO:0007669"/>
    <property type="project" value="UniProtKB-KW"/>
</dbReference>
<dbReference type="CDD" id="cd02209">
    <property type="entry name" value="cupin_XRE_C"/>
    <property type="match status" value="1"/>
</dbReference>
<dbReference type="Pfam" id="PF07883">
    <property type="entry name" value="Cupin_2"/>
    <property type="match status" value="1"/>
</dbReference>
<dbReference type="CDD" id="cd00093">
    <property type="entry name" value="HTH_XRE"/>
    <property type="match status" value="1"/>
</dbReference>
<dbReference type="PROSITE" id="PS50943">
    <property type="entry name" value="HTH_CROC1"/>
    <property type="match status" value="1"/>
</dbReference>
<keyword evidence="4" id="KW-1185">Reference proteome</keyword>
<accession>A0A7Z0K9U8</accession>
<organism evidence="3 4">
    <name type="scientific">Nesterenkonia xinjiangensis</name>
    <dbReference type="NCBI Taxonomy" id="225327"/>
    <lineage>
        <taxon>Bacteria</taxon>
        <taxon>Bacillati</taxon>
        <taxon>Actinomycetota</taxon>
        <taxon>Actinomycetes</taxon>
        <taxon>Micrococcales</taxon>
        <taxon>Micrococcaceae</taxon>
        <taxon>Nesterenkonia</taxon>
    </lineage>
</organism>
<proteinExistence type="predicted"/>
<evidence type="ECO:0000259" key="2">
    <source>
        <dbReference type="PROSITE" id="PS50943"/>
    </source>
</evidence>
<dbReference type="PANTHER" id="PTHR46797">
    <property type="entry name" value="HTH-TYPE TRANSCRIPTIONAL REGULATOR"/>
    <property type="match status" value="1"/>
</dbReference>
<dbReference type="GO" id="GO:0005829">
    <property type="term" value="C:cytosol"/>
    <property type="evidence" value="ECO:0007669"/>
    <property type="project" value="TreeGrafter"/>
</dbReference>
<dbReference type="InterPro" id="IPR001387">
    <property type="entry name" value="Cro/C1-type_HTH"/>
</dbReference>
<dbReference type="InterPro" id="IPR050807">
    <property type="entry name" value="TransReg_Diox_bact_type"/>
</dbReference>
<dbReference type="AlphaFoldDB" id="A0A7Z0K9U8"/>